<feature type="region of interest" description="Disordered" evidence="1">
    <location>
        <begin position="1"/>
        <end position="26"/>
    </location>
</feature>
<sequence length="324" mass="36198">MTTPSDDSASPELDSASARPDGDAESQPRVITLPAHLRSIPACEGVPDLFTTYLINIGLTLMFGTMFTGLLVSPFYDGSFFNKGFIVFVLWLVLLGVLAWAVKIFISGARHAGAWFEVDSTGFRYGLGTRPEPAAIPKEQCIEWREAVANPDRPYDVEYNTASGVTRSPANFQFWRRATREPVAAYTLRMNLIPTDADDAIRCAGFKNRHDLLVALLCGLAHQGLRFNRNTFIAAGIHPETWQKLRTPWRKAVVFFSTLAALGLLAFFIWGRLSLIFSFAIWIVSFLYYCGEGKYDFSPDIKNYPRGPIVFRIDDSETADESGR</sequence>
<accession>A0A228I302</accession>
<reference evidence="3 4" key="2">
    <citation type="submission" date="2017-08" db="EMBL/GenBank/DDBJ databases">
        <title>WGS of novel Burkholderia cepaca complex species.</title>
        <authorList>
            <person name="Lipuma J."/>
            <person name="Spilker T."/>
        </authorList>
    </citation>
    <scope>NUCLEOTIDE SEQUENCE [LARGE SCALE GENOMIC DNA]</scope>
    <source>
        <strain evidence="3 4">AU17325</strain>
    </source>
</reference>
<dbReference type="RefSeq" id="WP_089453482.1">
    <property type="nucleotide sequence ID" value="NZ_NKFA01000020.1"/>
</dbReference>
<feature type="transmembrane region" description="Helical" evidence="2">
    <location>
        <begin position="85"/>
        <end position="106"/>
    </location>
</feature>
<evidence type="ECO:0000256" key="2">
    <source>
        <dbReference type="SAM" id="Phobius"/>
    </source>
</evidence>
<protein>
    <recommendedName>
        <fullName evidence="5">Transmembrane protein</fullName>
    </recommendedName>
</protein>
<organism evidence="3 4">
    <name type="scientific">Burkholderia aenigmatica</name>
    <dbReference type="NCBI Taxonomy" id="2015348"/>
    <lineage>
        <taxon>Bacteria</taxon>
        <taxon>Pseudomonadati</taxon>
        <taxon>Pseudomonadota</taxon>
        <taxon>Betaproteobacteria</taxon>
        <taxon>Burkholderiales</taxon>
        <taxon>Burkholderiaceae</taxon>
        <taxon>Burkholderia</taxon>
        <taxon>Burkholderia cepacia complex</taxon>
    </lineage>
</organism>
<dbReference type="AlphaFoldDB" id="A0A228I302"/>
<feature type="transmembrane region" description="Helical" evidence="2">
    <location>
        <begin position="252"/>
        <end position="269"/>
    </location>
</feature>
<comment type="caution">
    <text evidence="3">The sequence shown here is derived from an EMBL/GenBank/DDBJ whole genome shotgun (WGS) entry which is preliminary data.</text>
</comment>
<dbReference type="EMBL" id="NKFA01000020">
    <property type="protein sequence ID" value="OXI36801.1"/>
    <property type="molecule type" value="Genomic_DNA"/>
</dbReference>
<evidence type="ECO:0000313" key="4">
    <source>
        <dbReference type="Proteomes" id="UP000214600"/>
    </source>
</evidence>
<feature type="transmembrane region" description="Helical" evidence="2">
    <location>
        <begin position="275"/>
        <end position="291"/>
    </location>
</feature>
<evidence type="ECO:0008006" key="5">
    <source>
        <dbReference type="Google" id="ProtNLM"/>
    </source>
</evidence>
<dbReference type="Proteomes" id="UP000214600">
    <property type="component" value="Unassembled WGS sequence"/>
</dbReference>
<gene>
    <name evidence="3" type="ORF">CFB84_32905</name>
</gene>
<proteinExistence type="predicted"/>
<reference evidence="4" key="1">
    <citation type="submission" date="2017-06" db="EMBL/GenBank/DDBJ databases">
        <authorList>
            <person name="LiPuma J."/>
            <person name="Spilker T."/>
        </authorList>
    </citation>
    <scope>NUCLEOTIDE SEQUENCE [LARGE SCALE GENOMIC DNA]</scope>
    <source>
        <strain evidence="4">AU17325</strain>
    </source>
</reference>
<keyword evidence="2" id="KW-0812">Transmembrane</keyword>
<keyword evidence="2" id="KW-1133">Transmembrane helix</keyword>
<name>A0A228I302_9BURK</name>
<evidence type="ECO:0000256" key="1">
    <source>
        <dbReference type="SAM" id="MobiDB-lite"/>
    </source>
</evidence>
<keyword evidence="2" id="KW-0472">Membrane</keyword>
<dbReference type="OrthoDB" id="9033061at2"/>
<feature type="transmembrane region" description="Helical" evidence="2">
    <location>
        <begin position="53"/>
        <end position="73"/>
    </location>
</feature>
<evidence type="ECO:0000313" key="3">
    <source>
        <dbReference type="EMBL" id="OXI36801.1"/>
    </source>
</evidence>